<dbReference type="PANTHER" id="PTHR30250:SF11">
    <property type="entry name" value="O-ANTIGEN TRANSPORTER-RELATED"/>
    <property type="match status" value="1"/>
</dbReference>
<feature type="transmembrane region" description="Helical" evidence="6">
    <location>
        <begin position="51"/>
        <end position="74"/>
    </location>
</feature>
<keyword evidence="3 6" id="KW-0812">Transmembrane</keyword>
<organism evidence="7 8">
    <name type="scientific">Catenovulum maritimum</name>
    <dbReference type="NCBI Taxonomy" id="1513271"/>
    <lineage>
        <taxon>Bacteria</taxon>
        <taxon>Pseudomonadati</taxon>
        <taxon>Pseudomonadota</taxon>
        <taxon>Gammaproteobacteria</taxon>
        <taxon>Alteromonadales</taxon>
        <taxon>Alteromonadaceae</taxon>
        <taxon>Catenovulum</taxon>
    </lineage>
</organism>
<dbReference type="OrthoDB" id="9815248at2"/>
<keyword evidence="4 6" id="KW-1133">Transmembrane helix</keyword>
<evidence type="ECO:0000256" key="4">
    <source>
        <dbReference type="ARBA" id="ARBA00022989"/>
    </source>
</evidence>
<feature type="transmembrane region" description="Helical" evidence="6">
    <location>
        <begin position="340"/>
        <end position="359"/>
    </location>
</feature>
<evidence type="ECO:0000256" key="1">
    <source>
        <dbReference type="ARBA" id="ARBA00004651"/>
    </source>
</evidence>
<comment type="caution">
    <text evidence="7">The sequence shown here is derived from an EMBL/GenBank/DDBJ whole genome shotgun (WGS) entry which is preliminary data.</text>
</comment>
<protein>
    <submittedName>
        <fullName evidence="7">Uncharacterized protein</fullName>
    </submittedName>
</protein>
<comment type="subcellular location">
    <subcellularLocation>
        <location evidence="1">Cell membrane</location>
        <topology evidence="1">Multi-pass membrane protein</topology>
    </subcellularLocation>
</comment>
<feature type="transmembrane region" description="Helical" evidence="6">
    <location>
        <begin position="243"/>
        <end position="269"/>
    </location>
</feature>
<sequence length="429" mass="48495">MKVLNLVSRYKNGNLNSFAIISTLSVANAVFPFLLLPILTNELEQSEFGMLVIMEAFLALLAPLIHCSLGGLLVEYYRLEKEDFKSYLFNTLLLALPFFLLAMLITNIFAEFFVDIFGANRGWLLILPILCFINVVNQITVVLFQCQKKYGLFGLFLLGPNLLTFIITLILLNNTGLGWESKLYAMLGVASVYSMFSIYIVLRESDKHRFLNLATVKSNLAYTMPLLPHTLMAALYFMSDRLILSNMLGAEAVAIYASGLQLALIMSVLQNSLSKAWSPFVIKYLSKTSDENQLCPVALKKMRKYMFLACFFVVLAALFVSVSIWYLVDILLPPQYQEAKYTGVILVIGFMFLGFYKIFSPILWYFKKTSQLSKVTTVVFVLNIVFNLMFIPQFGIIGASISTLSCLFLQFALTQMYIEQTLKSNLVKA</sequence>
<evidence type="ECO:0000256" key="6">
    <source>
        <dbReference type="SAM" id="Phobius"/>
    </source>
</evidence>
<evidence type="ECO:0000313" key="7">
    <source>
        <dbReference type="EMBL" id="KMT64741.1"/>
    </source>
</evidence>
<feature type="transmembrane region" description="Helical" evidence="6">
    <location>
        <begin position="371"/>
        <end position="390"/>
    </location>
</feature>
<dbReference type="Proteomes" id="UP000037600">
    <property type="component" value="Unassembled WGS sequence"/>
</dbReference>
<dbReference type="InterPro" id="IPR002797">
    <property type="entry name" value="Polysacc_synth"/>
</dbReference>
<gene>
    <name evidence="7" type="ORF">XM47_12845</name>
</gene>
<feature type="transmembrane region" description="Helical" evidence="6">
    <location>
        <begin position="214"/>
        <end position="237"/>
    </location>
</feature>
<dbReference type="InterPro" id="IPR050833">
    <property type="entry name" value="Poly_Biosynth_Transport"/>
</dbReference>
<proteinExistence type="predicted"/>
<dbReference type="PANTHER" id="PTHR30250">
    <property type="entry name" value="PST FAMILY PREDICTED COLANIC ACID TRANSPORTER"/>
    <property type="match status" value="1"/>
</dbReference>
<dbReference type="STRING" id="1513271.XM47_12845"/>
<keyword evidence="2" id="KW-1003">Cell membrane</keyword>
<name>A0A0J8JJW5_9ALTE</name>
<dbReference type="GO" id="GO:0005886">
    <property type="term" value="C:plasma membrane"/>
    <property type="evidence" value="ECO:0007669"/>
    <property type="project" value="UniProtKB-SubCell"/>
</dbReference>
<feature type="transmembrane region" description="Helical" evidence="6">
    <location>
        <begin position="86"/>
        <end position="110"/>
    </location>
</feature>
<evidence type="ECO:0000256" key="3">
    <source>
        <dbReference type="ARBA" id="ARBA00022692"/>
    </source>
</evidence>
<reference evidence="7 8" key="1">
    <citation type="submission" date="2015-04" db="EMBL/GenBank/DDBJ databases">
        <title>Draft Genome Sequence of the Novel Agar-Digesting Marine Bacterium Q1.</title>
        <authorList>
            <person name="Li Y."/>
            <person name="Li D."/>
            <person name="Chen G."/>
            <person name="Du Z."/>
        </authorList>
    </citation>
    <scope>NUCLEOTIDE SEQUENCE [LARGE SCALE GENOMIC DNA]</scope>
    <source>
        <strain evidence="7 8">Q1</strain>
    </source>
</reference>
<feature type="transmembrane region" description="Helical" evidence="6">
    <location>
        <begin position="18"/>
        <end position="39"/>
    </location>
</feature>
<feature type="transmembrane region" description="Helical" evidence="6">
    <location>
        <begin position="305"/>
        <end position="328"/>
    </location>
</feature>
<accession>A0A0J8JJW5</accession>
<dbReference type="Pfam" id="PF01943">
    <property type="entry name" value="Polysacc_synt"/>
    <property type="match status" value="1"/>
</dbReference>
<dbReference type="EMBL" id="LAZL01000021">
    <property type="protein sequence ID" value="KMT64741.1"/>
    <property type="molecule type" value="Genomic_DNA"/>
</dbReference>
<dbReference type="RefSeq" id="WP_048693192.1">
    <property type="nucleotide sequence ID" value="NZ_KQ130494.1"/>
</dbReference>
<evidence type="ECO:0000256" key="5">
    <source>
        <dbReference type="ARBA" id="ARBA00023136"/>
    </source>
</evidence>
<evidence type="ECO:0000256" key="2">
    <source>
        <dbReference type="ARBA" id="ARBA00022475"/>
    </source>
</evidence>
<feature type="transmembrane region" description="Helical" evidence="6">
    <location>
        <begin position="122"/>
        <end position="144"/>
    </location>
</feature>
<evidence type="ECO:0000313" key="8">
    <source>
        <dbReference type="Proteomes" id="UP000037600"/>
    </source>
</evidence>
<dbReference type="AlphaFoldDB" id="A0A0J8JJW5"/>
<keyword evidence="5 6" id="KW-0472">Membrane</keyword>
<feature type="transmembrane region" description="Helical" evidence="6">
    <location>
        <begin position="151"/>
        <end position="171"/>
    </location>
</feature>
<feature type="transmembrane region" description="Helical" evidence="6">
    <location>
        <begin position="183"/>
        <end position="202"/>
    </location>
</feature>
<keyword evidence="8" id="KW-1185">Reference proteome</keyword>